<feature type="domain" description="Smf/DprA SLOG" evidence="2">
    <location>
        <begin position="82"/>
        <end position="290"/>
    </location>
</feature>
<sequence>MHSDTLAWLRWVLVPQLGLKRSHTLLNLVDSPADLFRHPERWPLPEAVKVTLRAMHRLGEQHPIHRQALDQLRWAERANHHLISLADGAYPPNLNQIHDAPLMLWGIGDTGLLQTPQIALVGSRHASPGALSHAHRLAADLARAGLVVTSGGALGIDSASHRGALAVQGGTIAVLGCGVDVGYPKPNKALFASLASQGLLLSEHPLGTQPRPGHFPRRNRLISALAELVVVVEATLNSGSLVTAQHGLDQGKDIFAMPGDIGNPNTAGCHRLIQDGAYLLADAKDILRHLKFQQHPSPQAEPIALDHLSPLQQKIMALLRFGILPLDGLAHHLELAVHQLLEAILELELEGLIEQQPGGYTLSDIA</sequence>
<dbReference type="OrthoDB" id="9785707at2"/>
<organism evidence="4 5">
    <name type="scientific">Reinekea forsetii</name>
    <dbReference type="NCBI Taxonomy" id="1336806"/>
    <lineage>
        <taxon>Bacteria</taxon>
        <taxon>Pseudomonadati</taxon>
        <taxon>Pseudomonadota</taxon>
        <taxon>Gammaproteobacteria</taxon>
        <taxon>Oceanospirillales</taxon>
        <taxon>Saccharospirillaceae</taxon>
        <taxon>Reinekea</taxon>
    </lineage>
</organism>
<evidence type="ECO:0000256" key="1">
    <source>
        <dbReference type="ARBA" id="ARBA00006525"/>
    </source>
</evidence>
<protein>
    <submittedName>
        <fullName evidence="4">DNA processing chain A</fullName>
    </submittedName>
</protein>
<dbReference type="NCBIfam" id="TIGR00732">
    <property type="entry name" value="dprA"/>
    <property type="match status" value="1"/>
</dbReference>
<name>A0A2K8KY15_9GAMM</name>
<keyword evidence="5" id="KW-1185">Reference proteome</keyword>
<comment type="similarity">
    <text evidence="1">Belongs to the DprA/Smf family.</text>
</comment>
<evidence type="ECO:0000259" key="3">
    <source>
        <dbReference type="Pfam" id="PF17782"/>
    </source>
</evidence>
<dbReference type="Gene3D" id="3.40.50.450">
    <property type="match status" value="1"/>
</dbReference>
<evidence type="ECO:0000313" key="5">
    <source>
        <dbReference type="Proteomes" id="UP000229757"/>
    </source>
</evidence>
<dbReference type="Gene3D" id="1.10.10.10">
    <property type="entry name" value="Winged helix-like DNA-binding domain superfamily/Winged helix DNA-binding domain"/>
    <property type="match status" value="1"/>
</dbReference>
<proteinExistence type="inferred from homology"/>
<evidence type="ECO:0000313" key="4">
    <source>
        <dbReference type="EMBL" id="ATX78411.1"/>
    </source>
</evidence>
<dbReference type="PANTHER" id="PTHR43022">
    <property type="entry name" value="PROTEIN SMF"/>
    <property type="match status" value="1"/>
</dbReference>
<gene>
    <name evidence="4" type="ORF">REIFOR_03308</name>
</gene>
<accession>A0A2K8KY15</accession>
<dbReference type="Proteomes" id="UP000229757">
    <property type="component" value="Chromosome"/>
</dbReference>
<dbReference type="EMBL" id="CP011797">
    <property type="protein sequence ID" value="ATX78411.1"/>
    <property type="molecule type" value="Genomic_DNA"/>
</dbReference>
<dbReference type="InterPro" id="IPR057666">
    <property type="entry name" value="DrpA_SLOG"/>
</dbReference>
<dbReference type="InterPro" id="IPR041614">
    <property type="entry name" value="DprA_WH"/>
</dbReference>
<dbReference type="InterPro" id="IPR036388">
    <property type="entry name" value="WH-like_DNA-bd_sf"/>
</dbReference>
<feature type="domain" description="DprA winged helix" evidence="3">
    <location>
        <begin position="301"/>
        <end position="359"/>
    </location>
</feature>
<dbReference type="SUPFAM" id="SSF102405">
    <property type="entry name" value="MCP/YpsA-like"/>
    <property type="match status" value="1"/>
</dbReference>
<dbReference type="GO" id="GO:0009294">
    <property type="term" value="P:DNA-mediated transformation"/>
    <property type="evidence" value="ECO:0007669"/>
    <property type="project" value="InterPro"/>
</dbReference>
<reference evidence="4 5" key="1">
    <citation type="journal article" date="2017" name="Environ. Microbiol.">
        <title>Genomic and physiological analyses of 'Reinekea forsetii' reveal a versatile opportunistic lifestyle during spring algae blooms.</title>
        <authorList>
            <person name="Avci B."/>
            <person name="Hahnke R.L."/>
            <person name="Chafee M."/>
            <person name="Fischer T."/>
            <person name="Gruber-Vodicka H."/>
            <person name="Tegetmeyer H.E."/>
            <person name="Harder J."/>
            <person name="Fuchs B.M."/>
            <person name="Amann R.I."/>
            <person name="Teeling H."/>
        </authorList>
    </citation>
    <scope>NUCLEOTIDE SEQUENCE [LARGE SCALE GENOMIC DNA]</scope>
    <source>
        <strain evidence="4 5">Hel1_31_D35</strain>
    </source>
</reference>
<dbReference type="Pfam" id="PF17782">
    <property type="entry name" value="WHD_DprA"/>
    <property type="match status" value="1"/>
</dbReference>
<dbReference type="Pfam" id="PF02481">
    <property type="entry name" value="DNA_processg_A"/>
    <property type="match status" value="1"/>
</dbReference>
<dbReference type="RefSeq" id="WP_100258602.1">
    <property type="nucleotide sequence ID" value="NZ_CP011797.1"/>
</dbReference>
<dbReference type="KEGG" id="rfo:REIFOR_03308"/>
<evidence type="ECO:0000259" key="2">
    <source>
        <dbReference type="Pfam" id="PF02481"/>
    </source>
</evidence>
<dbReference type="AlphaFoldDB" id="A0A2K8KY15"/>
<dbReference type="PANTHER" id="PTHR43022:SF1">
    <property type="entry name" value="PROTEIN SMF"/>
    <property type="match status" value="1"/>
</dbReference>
<dbReference type="InterPro" id="IPR003488">
    <property type="entry name" value="DprA"/>
</dbReference>